<dbReference type="STRING" id="42251.A0A2T6ZMB3"/>
<organism evidence="6 7">
    <name type="scientific">Tuber borchii</name>
    <name type="common">White truffle</name>
    <dbReference type="NCBI Taxonomy" id="42251"/>
    <lineage>
        <taxon>Eukaryota</taxon>
        <taxon>Fungi</taxon>
        <taxon>Dikarya</taxon>
        <taxon>Ascomycota</taxon>
        <taxon>Pezizomycotina</taxon>
        <taxon>Pezizomycetes</taxon>
        <taxon>Pezizales</taxon>
        <taxon>Tuberaceae</taxon>
        <taxon>Tuber</taxon>
    </lineage>
</organism>
<evidence type="ECO:0000256" key="3">
    <source>
        <dbReference type="ARBA" id="ARBA00022833"/>
    </source>
</evidence>
<keyword evidence="4" id="KW-0560">Oxidoreductase</keyword>
<gene>
    <name evidence="6" type="ORF">B9Z19DRAFT_990055</name>
</gene>
<keyword evidence="7" id="KW-1185">Reference proteome</keyword>
<reference evidence="6 7" key="1">
    <citation type="submission" date="2017-04" db="EMBL/GenBank/DDBJ databases">
        <title>Draft genome sequence of Tuber borchii Vittad., a whitish edible truffle.</title>
        <authorList>
            <consortium name="DOE Joint Genome Institute"/>
            <person name="Murat C."/>
            <person name="Kuo A."/>
            <person name="Barry K.W."/>
            <person name="Clum A."/>
            <person name="Dockter R.B."/>
            <person name="Fauchery L."/>
            <person name="Iotti M."/>
            <person name="Kohler A."/>
            <person name="Labutti K."/>
            <person name="Lindquist E.A."/>
            <person name="Lipzen A."/>
            <person name="Ohm R.A."/>
            <person name="Wang M."/>
            <person name="Grigoriev I.V."/>
            <person name="Zambonelli A."/>
            <person name="Martin F.M."/>
        </authorList>
    </citation>
    <scope>NUCLEOTIDE SEQUENCE [LARGE SCALE GENOMIC DNA]</scope>
    <source>
        <strain evidence="6 7">Tbo3840</strain>
    </source>
</reference>
<evidence type="ECO:0000256" key="5">
    <source>
        <dbReference type="ARBA" id="ARBA00023027"/>
    </source>
</evidence>
<evidence type="ECO:0000256" key="2">
    <source>
        <dbReference type="ARBA" id="ARBA00022723"/>
    </source>
</evidence>
<keyword evidence="2" id="KW-0479">Metal-binding</keyword>
<evidence type="ECO:0000313" key="7">
    <source>
        <dbReference type="Proteomes" id="UP000244722"/>
    </source>
</evidence>
<keyword evidence="3" id="KW-0862">Zinc</keyword>
<comment type="cofactor">
    <cofactor evidence="1">
        <name>Zn(2+)</name>
        <dbReference type="ChEBI" id="CHEBI:29105"/>
    </cofactor>
</comment>
<proteinExistence type="predicted"/>
<dbReference type="Proteomes" id="UP000244722">
    <property type="component" value="Unassembled WGS sequence"/>
</dbReference>
<dbReference type="OrthoDB" id="1879366at2759"/>
<dbReference type="Gene3D" id="3.40.50.720">
    <property type="entry name" value="NAD(P)-binding Rossmann-like Domain"/>
    <property type="match status" value="1"/>
</dbReference>
<name>A0A2T6ZMB3_TUBBO</name>
<sequence>IFSSITIKGSYVGNRLHTQEAIDFFASILIKVPFKVRKLSELTQVIRLLEEGKIAGRDLLDISVSSITHILS</sequence>
<evidence type="ECO:0000256" key="1">
    <source>
        <dbReference type="ARBA" id="ARBA00001947"/>
    </source>
</evidence>
<dbReference type="GO" id="GO:0046872">
    <property type="term" value="F:metal ion binding"/>
    <property type="evidence" value="ECO:0007669"/>
    <property type="project" value="UniProtKB-KW"/>
</dbReference>
<dbReference type="EMBL" id="NESQ01000183">
    <property type="protein sequence ID" value="PUU76586.1"/>
    <property type="molecule type" value="Genomic_DNA"/>
</dbReference>
<dbReference type="AlphaFoldDB" id="A0A2T6ZMB3"/>
<dbReference type="PANTHER" id="PTHR42940">
    <property type="entry name" value="ALCOHOL DEHYDROGENASE 1-RELATED"/>
    <property type="match status" value="1"/>
</dbReference>
<comment type="caution">
    <text evidence="6">The sequence shown here is derived from an EMBL/GenBank/DDBJ whole genome shotgun (WGS) entry which is preliminary data.</text>
</comment>
<keyword evidence="5" id="KW-0520">NAD</keyword>
<feature type="non-terminal residue" evidence="6">
    <location>
        <position position="1"/>
    </location>
</feature>
<evidence type="ECO:0000313" key="6">
    <source>
        <dbReference type="EMBL" id="PUU76586.1"/>
    </source>
</evidence>
<dbReference type="PANTHER" id="PTHR42940:SF3">
    <property type="entry name" value="ALCOHOL DEHYDROGENASE 1-RELATED"/>
    <property type="match status" value="1"/>
</dbReference>
<accession>A0A2T6ZMB3</accession>
<dbReference type="Gene3D" id="3.90.180.10">
    <property type="entry name" value="Medium-chain alcohol dehydrogenases, catalytic domain"/>
    <property type="match status" value="1"/>
</dbReference>
<protein>
    <submittedName>
        <fullName evidence="6">Uncharacterized protein</fullName>
    </submittedName>
</protein>
<dbReference type="GO" id="GO:0005737">
    <property type="term" value="C:cytoplasm"/>
    <property type="evidence" value="ECO:0007669"/>
    <property type="project" value="TreeGrafter"/>
</dbReference>
<evidence type="ECO:0000256" key="4">
    <source>
        <dbReference type="ARBA" id="ARBA00023002"/>
    </source>
</evidence>
<dbReference type="GO" id="GO:0004022">
    <property type="term" value="F:alcohol dehydrogenase (NAD+) activity"/>
    <property type="evidence" value="ECO:0007669"/>
    <property type="project" value="TreeGrafter"/>
</dbReference>